<feature type="transmembrane region" description="Helical" evidence="1">
    <location>
        <begin position="126"/>
        <end position="149"/>
    </location>
</feature>
<keyword evidence="1" id="KW-0812">Transmembrane</keyword>
<name>A0ABS1WP84_9FLAO</name>
<accession>A0ABS1WP84</accession>
<protein>
    <recommendedName>
        <fullName evidence="4">YhhN-like protein</fullName>
    </recommendedName>
</protein>
<organism evidence="2 3">
    <name type="scientific">Olleya sediminilitoris</name>
    <dbReference type="NCBI Taxonomy" id="2795739"/>
    <lineage>
        <taxon>Bacteria</taxon>
        <taxon>Pseudomonadati</taxon>
        <taxon>Bacteroidota</taxon>
        <taxon>Flavobacteriia</taxon>
        <taxon>Flavobacteriales</taxon>
        <taxon>Flavobacteriaceae</taxon>
    </lineage>
</organism>
<evidence type="ECO:0000313" key="3">
    <source>
        <dbReference type="Proteomes" id="UP000605013"/>
    </source>
</evidence>
<gene>
    <name evidence="2" type="ORF">JAO71_14120</name>
</gene>
<feature type="transmembrane region" description="Helical" evidence="1">
    <location>
        <begin position="155"/>
        <end position="175"/>
    </location>
</feature>
<sequence length="185" mass="21214">MFFNFDVKDKLFIAFTSLLFIADALDLYYNSPYIIEAYSVVKTLAFGLLCFSLYKKMKTKKLGNSLSVLFIIVMIINLLIGYITVSGVSGGMTASQLLSIQVYWFFCVVAAALAAKYYFCTESSKAVYIIIFTFLFVFTDLCGFIANFIEVPSFYYGERLLYLLGFFFLSQYLFFDQIKDRIKVS</sequence>
<keyword evidence="1" id="KW-1133">Transmembrane helix</keyword>
<dbReference type="Proteomes" id="UP000605013">
    <property type="component" value="Unassembled WGS sequence"/>
</dbReference>
<keyword evidence="1" id="KW-0472">Membrane</keyword>
<feature type="transmembrane region" description="Helical" evidence="1">
    <location>
        <begin position="97"/>
        <end position="119"/>
    </location>
</feature>
<evidence type="ECO:0000313" key="2">
    <source>
        <dbReference type="EMBL" id="MBL7560940.1"/>
    </source>
</evidence>
<evidence type="ECO:0000256" key="1">
    <source>
        <dbReference type="SAM" id="Phobius"/>
    </source>
</evidence>
<dbReference type="RefSeq" id="WP_116823301.1">
    <property type="nucleotide sequence ID" value="NZ_JAEMEF010000015.1"/>
</dbReference>
<comment type="caution">
    <text evidence="2">The sequence shown here is derived from an EMBL/GenBank/DDBJ whole genome shotgun (WGS) entry which is preliminary data.</text>
</comment>
<keyword evidence="3" id="KW-1185">Reference proteome</keyword>
<dbReference type="EMBL" id="JAEMEF010000015">
    <property type="protein sequence ID" value="MBL7560940.1"/>
    <property type="molecule type" value="Genomic_DNA"/>
</dbReference>
<proteinExistence type="predicted"/>
<feature type="transmembrane region" description="Helical" evidence="1">
    <location>
        <begin position="34"/>
        <end position="54"/>
    </location>
</feature>
<evidence type="ECO:0008006" key="4">
    <source>
        <dbReference type="Google" id="ProtNLM"/>
    </source>
</evidence>
<reference evidence="2 3" key="1">
    <citation type="submission" date="2020-12" db="EMBL/GenBank/DDBJ databases">
        <title>Olleya sediminilitoris sp. nov., isolated from a tidal flat.</title>
        <authorList>
            <person name="Park S."/>
            <person name="Yoon J.-H."/>
        </authorList>
    </citation>
    <scope>NUCLEOTIDE SEQUENCE [LARGE SCALE GENOMIC DNA]</scope>
    <source>
        <strain evidence="2 3">YSTF-M6</strain>
    </source>
</reference>
<feature type="transmembrane region" description="Helical" evidence="1">
    <location>
        <begin position="66"/>
        <end position="85"/>
    </location>
</feature>